<comment type="similarity">
    <text evidence="14">Belongs to the methylthiotransferase family. MtaB subfamily.</text>
</comment>
<evidence type="ECO:0000256" key="8">
    <source>
        <dbReference type="ARBA" id="ARBA00022694"/>
    </source>
</evidence>
<evidence type="ECO:0000259" key="16">
    <source>
        <dbReference type="PROSITE" id="PS51449"/>
    </source>
</evidence>
<dbReference type="EMBL" id="CAADHO010000004">
    <property type="protein sequence ID" value="VFQ45135.1"/>
    <property type="molecule type" value="Genomic_DNA"/>
</dbReference>
<dbReference type="Gene3D" id="3.40.50.12160">
    <property type="entry name" value="Methylthiotransferase, N-terminal domain"/>
    <property type="match status" value="1"/>
</dbReference>
<dbReference type="InterPro" id="IPR020612">
    <property type="entry name" value="Methylthiotransferase_CS"/>
</dbReference>
<keyword evidence="10" id="KW-0408">Iron</keyword>
<dbReference type="PANTHER" id="PTHR11918:SF45">
    <property type="entry name" value="THREONYLCARBAMOYLADENOSINE TRNA METHYLTHIOTRANSFERASE"/>
    <property type="match status" value="1"/>
</dbReference>
<dbReference type="GO" id="GO:0046872">
    <property type="term" value="F:metal ion binding"/>
    <property type="evidence" value="ECO:0007669"/>
    <property type="project" value="UniProtKB-KW"/>
</dbReference>
<dbReference type="RefSeq" id="WP_180141321.1">
    <property type="nucleotide sequence ID" value="NZ_CAADHO010000004.1"/>
</dbReference>
<dbReference type="NCBIfam" id="TIGR00089">
    <property type="entry name" value="MiaB/RimO family radical SAM methylthiotransferase"/>
    <property type="match status" value="1"/>
</dbReference>
<dbReference type="InterPro" id="IPR006638">
    <property type="entry name" value="Elp3/MiaA/NifB-like_rSAM"/>
</dbReference>
<dbReference type="SMART" id="SM00729">
    <property type="entry name" value="Elp3"/>
    <property type="match status" value="1"/>
</dbReference>
<dbReference type="Pfam" id="PF04055">
    <property type="entry name" value="Radical_SAM"/>
    <property type="match status" value="1"/>
</dbReference>
<dbReference type="Pfam" id="PF00919">
    <property type="entry name" value="UPF0004"/>
    <property type="match status" value="1"/>
</dbReference>
<keyword evidence="7" id="KW-0949">S-adenosyl-L-methionine</keyword>
<dbReference type="NCBIfam" id="TIGR01579">
    <property type="entry name" value="MiaB-like-C"/>
    <property type="match status" value="1"/>
</dbReference>
<evidence type="ECO:0000256" key="1">
    <source>
        <dbReference type="ARBA" id="ARBA00001966"/>
    </source>
</evidence>
<keyword evidence="19" id="KW-1185">Reference proteome</keyword>
<dbReference type="PANTHER" id="PTHR11918">
    <property type="entry name" value="RADICAL SAM PROTEINS"/>
    <property type="match status" value="1"/>
</dbReference>
<name>A0A4U8YM80_9BACT</name>
<proteinExistence type="inferred from homology"/>
<dbReference type="InterPro" id="IPR038135">
    <property type="entry name" value="Methylthiotransferase_N_sf"/>
</dbReference>
<feature type="domain" description="MTTase N-terminal" evidence="16">
    <location>
        <begin position="2"/>
        <end position="114"/>
    </location>
</feature>
<evidence type="ECO:0000256" key="2">
    <source>
        <dbReference type="ARBA" id="ARBA00002399"/>
    </source>
</evidence>
<evidence type="ECO:0000256" key="10">
    <source>
        <dbReference type="ARBA" id="ARBA00023004"/>
    </source>
</evidence>
<dbReference type="PROSITE" id="PS51449">
    <property type="entry name" value="MTTASE_N"/>
    <property type="match status" value="1"/>
</dbReference>
<gene>
    <name evidence="18" type="ORF">MSL71_27920</name>
</gene>
<evidence type="ECO:0000313" key="19">
    <source>
        <dbReference type="Proteomes" id="UP000507962"/>
    </source>
</evidence>
<comment type="cofactor">
    <cofactor evidence="1">
        <name>[4Fe-4S] cluster</name>
        <dbReference type="ChEBI" id="CHEBI:49883"/>
    </cofactor>
</comment>
<dbReference type="PROSITE" id="PS01278">
    <property type="entry name" value="MTTASE_RADICAL"/>
    <property type="match status" value="1"/>
</dbReference>
<dbReference type="PROSITE" id="PS51918">
    <property type="entry name" value="RADICAL_SAM"/>
    <property type="match status" value="1"/>
</dbReference>
<evidence type="ECO:0000256" key="3">
    <source>
        <dbReference type="ARBA" id="ARBA00013273"/>
    </source>
</evidence>
<dbReference type="SUPFAM" id="SSF102114">
    <property type="entry name" value="Radical SAM enzymes"/>
    <property type="match status" value="1"/>
</dbReference>
<dbReference type="FunFam" id="3.80.30.20:FF:000001">
    <property type="entry name" value="tRNA-2-methylthio-N(6)-dimethylallyladenosine synthase 2"/>
    <property type="match status" value="1"/>
</dbReference>
<comment type="catalytic activity">
    <reaction evidence="13">
        <text>N(6)-L-threonylcarbamoyladenosine(37) in tRNA + (sulfur carrier)-SH + AH2 + 2 S-adenosyl-L-methionine = 2-methylsulfanyl-N(6)-L-threonylcarbamoyladenosine(37) in tRNA + (sulfur carrier)-H + 5'-deoxyadenosine + L-methionine + A + S-adenosyl-L-homocysteine + 2 H(+)</text>
        <dbReference type="Rhea" id="RHEA:37075"/>
        <dbReference type="Rhea" id="RHEA-COMP:10163"/>
        <dbReference type="Rhea" id="RHEA-COMP:11092"/>
        <dbReference type="Rhea" id="RHEA-COMP:14737"/>
        <dbReference type="Rhea" id="RHEA-COMP:14739"/>
        <dbReference type="ChEBI" id="CHEBI:13193"/>
        <dbReference type="ChEBI" id="CHEBI:15378"/>
        <dbReference type="ChEBI" id="CHEBI:17319"/>
        <dbReference type="ChEBI" id="CHEBI:17499"/>
        <dbReference type="ChEBI" id="CHEBI:29917"/>
        <dbReference type="ChEBI" id="CHEBI:57844"/>
        <dbReference type="ChEBI" id="CHEBI:57856"/>
        <dbReference type="ChEBI" id="CHEBI:59789"/>
        <dbReference type="ChEBI" id="CHEBI:64428"/>
        <dbReference type="ChEBI" id="CHEBI:74418"/>
        <dbReference type="ChEBI" id="CHEBI:74420"/>
        <dbReference type="EC" id="2.8.4.5"/>
    </reaction>
</comment>
<dbReference type="SFLD" id="SFLDG01061">
    <property type="entry name" value="methylthiotransferase"/>
    <property type="match status" value="1"/>
</dbReference>
<sequence length="439" mass="48712">MPRYFINTLGCKVNRFESDAVGMALSSRGWQETQQPAAADVCIINTCTVTGKASVESRNHIRQTIRKNPSAKMVVTGCYAQTEAEEIEKIDGVDAVISHTEKHKLPELIIALYEKGEAHFSEDRNKSCRETEFKGIDVDALGTRTRPLLKVQDGCNAFCSYCIVPHTRGRSRSMPMAEAVSRLASLGARGYQEVVLTGIHIGCYGQDLTPPTSFSALLKRLAEEKAVKRVRLSSMEPMEITDEVIDIITGSPFYCDHVHIPLQSGDDTVLSRMKRPYTTERFRELVTRIHALSPSAAIGADVIIGFPGETEEQFENTCAFLESLPLAYLHVFPFSPRAKTPAATFDGRLDKETMKHRTARVRAIGQTAKKRFMDAAVGTRAEVLVERERDHHTGLLKGVTSNYIPVQFEGDDSLMNQLVPVILDSVTPDGHLTGRREES</sequence>
<evidence type="ECO:0000256" key="11">
    <source>
        <dbReference type="ARBA" id="ARBA00023014"/>
    </source>
</evidence>
<accession>A0A4U8YM80</accession>
<dbReference type="InterPro" id="IPR023404">
    <property type="entry name" value="rSAM_horseshoe"/>
</dbReference>
<evidence type="ECO:0000256" key="4">
    <source>
        <dbReference type="ARBA" id="ARBA00022485"/>
    </source>
</evidence>
<dbReference type="InterPro" id="IPR058240">
    <property type="entry name" value="rSAM_sf"/>
</dbReference>
<evidence type="ECO:0000256" key="6">
    <source>
        <dbReference type="ARBA" id="ARBA00022679"/>
    </source>
</evidence>
<evidence type="ECO:0000256" key="15">
    <source>
        <dbReference type="ARBA" id="ARBA00069898"/>
    </source>
</evidence>
<keyword evidence="9" id="KW-0479">Metal-binding</keyword>
<comment type="function">
    <text evidence="2">Catalyzes the methylthiolation of N6-threonylcarbamoyladenosine (t(6)A), leading to the formation of 2-methylthio-N6-threonylcarbamoyladenosine (ms(2)t(6)A) at position 37 in tRNAs that read codons beginning with adenine.</text>
</comment>
<evidence type="ECO:0000313" key="18">
    <source>
        <dbReference type="EMBL" id="VFQ45135.1"/>
    </source>
</evidence>
<dbReference type="InterPro" id="IPR005839">
    <property type="entry name" value="Methylthiotransferase"/>
</dbReference>
<evidence type="ECO:0000256" key="9">
    <source>
        <dbReference type="ARBA" id="ARBA00022723"/>
    </source>
</evidence>
<keyword evidence="11" id="KW-0411">Iron-sulfur</keyword>
<dbReference type="FunFam" id="3.40.50.12160:FF:000004">
    <property type="entry name" value="Threonylcarbamoyladenosine tRNA methylthiotransferase MtaB"/>
    <property type="match status" value="1"/>
</dbReference>
<dbReference type="SFLD" id="SFLDS00029">
    <property type="entry name" value="Radical_SAM"/>
    <property type="match status" value="1"/>
</dbReference>
<keyword evidence="8" id="KW-0819">tRNA processing</keyword>
<dbReference type="SFLD" id="SFLDG01082">
    <property type="entry name" value="B12-binding_domain_containing"/>
    <property type="match status" value="1"/>
</dbReference>
<dbReference type="AlphaFoldDB" id="A0A4U8YM80"/>
<dbReference type="GO" id="GO:0035598">
    <property type="term" value="F:tRNA (N(6)-L-threonylcarbamoyladenosine(37)-C(2))-methylthiotransferase activity"/>
    <property type="evidence" value="ECO:0007669"/>
    <property type="project" value="UniProtKB-EC"/>
</dbReference>
<feature type="domain" description="Radical SAM core" evidence="17">
    <location>
        <begin position="141"/>
        <end position="374"/>
    </location>
</feature>
<dbReference type="Gene3D" id="3.80.30.20">
    <property type="entry name" value="tm_1862 like domain"/>
    <property type="match status" value="1"/>
</dbReference>
<evidence type="ECO:0000259" key="17">
    <source>
        <dbReference type="PROSITE" id="PS51918"/>
    </source>
</evidence>
<evidence type="ECO:0000256" key="7">
    <source>
        <dbReference type="ARBA" id="ARBA00022691"/>
    </source>
</evidence>
<evidence type="ECO:0000256" key="14">
    <source>
        <dbReference type="ARBA" id="ARBA00061574"/>
    </source>
</evidence>
<evidence type="ECO:0000256" key="5">
    <source>
        <dbReference type="ARBA" id="ARBA00022490"/>
    </source>
</evidence>
<keyword evidence="6 18" id="KW-0808">Transferase</keyword>
<protein>
    <recommendedName>
        <fullName evidence="15">Threonylcarbamoyladenosine tRNA methylthiotransferase MtaB</fullName>
        <ecNumber evidence="3">2.8.4.5</ecNumber>
    </recommendedName>
    <alternativeName>
        <fullName evidence="12">tRNA-t(6)A37 methylthiotransferase</fullName>
    </alternativeName>
</protein>
<dbReference type="GO" id="GO:0051539">
    <property type="term" value="F:4 iron, 4 sulfur cluster binding"/>
    <property type="evidence" value="ECO:0007669"/>
    <property type="project" value="UniProtKB-KW"/>
</dbReference>
<reference evidence="18 19" key="1">
    <citation type="submission" date="2019-03" db="EMBL/GenBank/DDBJ databases">
        <authorList>
            <person name="Nijsse B."/>
        </authorList>
    </citation>
    <scope>NUCLEOTIDE SEQUENCE [LARGE SCALE GENOMIC DNA]</scope>
    <source>
        <strain evidence="18">Desulfoluna butyratoxydans MSL71</strain>
    </source>
</reference>
<dbReference type="InterPro" id="IPR007197">
    <property type="entry name" value="rSAM"/>
</dbReference>
<organism evidence="18 19">
    <name type="scientific">Desulfoluna butyratoxydans</name>
    <dbReference type="NCBI Taxonomy" id="231438"/>
    <lineage>
        <taxon>Bacteria</taxon>
        <taxon>Pseudomonadati</taxon>
        <taxon>Thermodesulfobacteriota</taxon>
        <taxon>Desulfobacteria</taxon>
        <taxon>Desulfobacterales</taxon>
        <taxon>Desulfolunaceae</taxon>
        <taxon>Desulfoluna</taxon>
    </lineage>
</organism>
<dbReference type="EC" id="2.8.4.5" evidence="3"/>
<dbReference type="Proteomes" id="UP000507962">
    <property type="component" value="Unassembled WGS sequence"/>
</dbReference>
<dbReference type="InterPro" id="IPR006467">
    <property type="entry name" value="MiaB-like_bact"/>
</dbReference>
<keyword evidence="4" id="KW-0004">4Fe-4S</keyword>
<dbReference type="CDD" id="cd01335">
    <property type="entry name" value="Radical_SAM"/>
    <property type="match status" value="1"/>
</dbReference>
<keyword evidence="5" id="KW-0963">Cytoplasm</keyword>
<evidence type="ECO:0000256" key="12">
    <source>
        <dbReference type="ARBA" id="ARBA00031213"/>
    </source>
</evidence>
<dbReference type="InterPro" id="IPR013848">
    <property type="entry name" value="Methylthiotransferase_N"/>
</dbReference>
<evidence type="ECO:0000256" key="13">
    <source>
        <dbReference type="ARBA" id="ARBA00051661"/>
    </source>
</evidence>